<dbReference type="InterPro" id="IPR001173">
    <property type="entry name" value="Glyco_trans_2-like"/>
</dbReference>
<gene>
    <name evidence="2" type="ORF">G5B42_02350</name>
</gene>
<accession>A0A8J6I142</accession>
<proteinExistence type="predicted"/>
<dbReference type="PANTHER" id="PTHR43685">
    <property type="entry name" value="GLYCOSYLTRANSFERASE"/>
    <property type="match status" value="1"/>
</dbReference>
<dbReference type="PANTHER" id="PTHR43685:SF2">
    <property type="entry name" value="GLYCOSYLTRANSFERASE 2-LIKE DOMAIN-CONTAINING PROTEIN"/>
    <property type="match status" value="1"/>
</dbReference>
<dbReference type="AlphaFoldDB" id="A0A8J6I142"/>
<dbReference type="InterPro" id="IPR029044">
    <property type="entry name" value="Nucleotide-diphossugar_trans"/>
</dbReference>
<dbReference type="Proteomes" id="UP000657177">
    <property type="component" value="Unassembled WGS sequence"/>
</dbReference>
<organism evidence="2 3">
    <name type="scientific">Capillibacterium thermochitinicola</name>
    <dbReference type="NCBI Taxonomy" id="2699427"/>
    <lineage>
        <taxon>Bacteria</taxon>
        <taxon>Bacillati</taxon>
        <taxon>Bacillota</taxon>
        <taxon>Capillibacterium</taxon>
    </lineage>
</organism>
<dbReference type="SUPFAM" id="SSF53448">
    <property type="entry name" value="Nucleotide-diphospho-sugar transferases"/>
    <property type="match status" value="1"/>
</dbReference>
<comment type="caution">
    <text evidence="2">The sequence shown here is derived from an EMBL/GenBank/DDBJ whole genome shotgun (WGS) entry which is preliminary data.</text>
</comment>
<name>A0A8J6I142_9FIRM</name>
<reference evidence="2" key="1">
    <citation type="submission" date="2020-06" db="EMBL/GenBank/DDBJ databases">
        <title>Novel chitinolytic bacterium.</title>
        <authorList>
            <person name="Ungkulpasvich U."/>
            <person name="Kosugi A."/>
            <person name="Uke A."/>
        </authorList>
    </citation>
    <scope>NUCLEOTIDE SEQUENCE</scope>
    <source>
        <strain evidence="2">UUS1-1</strain>
    </source>
</reference>
<evidence type="ECO:0000313" key="2">
    <source>
        <dbReference type="EMBL" id="MBA2132389.1"/>
    </source>
</evidence>
<sequence length="279" mass="32126">MRFSIIINCYNTLPLIKKCLEAALVSTDHDSELILINNHPPYADVQAFLQEYQHPRVRILDPGRNIGCMPGFQYGAEHAQGQYLVKLDDDVLVPKKNWTAAMYQALKDFPKLAYVALLPAAIKGQPRQQVKKNGYTLEFRRGTVLFWCMMIEKQLWRKHFYLTDLPLYGVGERDYERRANQLGLKKAYLTSHVCTSLGRTEESDPLYGAWKLFYVKMKEARSDFETWKKSFVLGPAEAEIMRRFGYPENQIEEVRALLAAVQQAGHDQPTTEGGTRYVP</sequence>
<dbReference type="InterPro" id="IPR050834">
    <property type="entry name" value="Glycosyltransf_2"/>
</dbReference>
<dbReference type="Pfam" id="PF00535">
    <property type="entry name" value="Glycos_transf_2"/>
    <property type="match status" value="1"/>
</dbReference>
<evidence type="ECO:0000313" key="3">
    <source>
        <dbReference type="Proteomes" id="UP000657177"/>
    </source>
</evidence>
<dbReference type="RefSeq" id="WP_181338844.1">
    <property type="nucleotide sequence ID" value="NZ_JAAKDE010000004.1"/>
</dbReference>
<evidence type="ECO:0000259" key="1">
    <source>
        <dbReference type="Pfam" id="PF00535"/>
    </source>
</evidence>
<dbReference type="Gene3D" id="3.90.550.10">
    <property type="entry name" value="Spore Coat Polysaccharide Biosynthesis Protein SpsA, Chain A"/>
    <property type="match status" value="1"/>
</dbReference>
<dbReference type="EMBL" id="JAAKDE010000004">
    <property type="protein sequence ID" value="MBA2132389.1"/>
    <property type="molecule type" value="Genomic_DNA"/>
</dbReference>
<protein>
    <submittedName>
        <fullName evidence="2">Glycosyltransferase</fullName>
    </submittedName>
</protein>
<feature type="domain" description="Glycosyltransferase 2-like" evidence="1">
    <location>
        <begin position="4"/>
        <end position="131"/>
    </location>
</feature>
<keyword evidence="3" id="KW-1185">Reference proteome</keyword>